<accession>A0AAF1BWP6</accession>
<evidence type="ECO:0000256" key="2">
    <source>
        <dbReference type="ARBA" id="ARBA00009622"/>
    </source>
</evidence>
<dbReference type="InterPro" id="IPR011990">
    <property type="entry name" value="TPR-like_helical_dom_sf"/>
</dbReference>
<evidence type="ECO:0000256" key="3">
    <source>
        <dbReference type="ARBA" id="ARBA00022490"/>
    </source>
</evidence>
<keyword evidence="6" id="KW-0802">TPR repeat</keyword>
<feature type="compositionally biased region" description="Low complexity" evidence="10">
    <location>
        <begin position="308"/>
        <end position="320"/>
    </location>
</feature>
<dbReference type="GO" id="GO:0007018">
    <property type="term" value="P:microtubule-based movement"/>
    <property type="evidence" value="ECO:0007669"/>
    <property type="project" value="TreeGrafter"/>
</dbReference>
<keyword evidence="13" id="KW-1185">Reference proteome</keyword>
<dbReference type="Pfam" id="PF13374">
    <property type="entry name" value="TPR_10"/>
    <property type="match status" value="1"/>
</dbReference>
<organism evidence="12 13">
    <name type="scientific">Sanguibacter biliveldensis</name>
    <dbReference type="NCBI Taxonomy" id="3030830"/>
    <lineage>
        <taxon>Bacteria</taxon>
        <taxon>Bacillati</taxon>
        <taxon>Actinomycetota</taxon>
        <taxon>Actinomycetes</taxon>
        <taxon>Micrococcales</taxon>
        <taxon>Sanguibacteraceae</taxon>
        <taxon>Sanguibacter</taxon>
    </lineage>
</organism>
<dbReference type="Pfam" id="PF13424">
    <property type="entry name" value="TPR_12"/>
    <property type="match status" value="2"/>
</dbReference>
<dbReference type="EMBL" id="CP138359">
    <property type="protein sequence ID" value="WPF80866.1"/>
    <property type="molecule type" value="Genomic_DNA"/>
</dbReference>
<keyword evidence="7" id="KW-0175">Coiled coil</keyword>
<dbReference type="GO" id="GO:0005874">
    <property type="term" value="C:microtubule"/>
    <property type="evidence" value="ECO:0007669"/>
    <property type="project" value="UniProtKB-KW"/>
</dbReference>
<dbReference type="GO" id="GO:0005871">
    <property type="term" value="C:kinesin complex"/>
    <property type="evidence" value="ECO:0007669"/>
    <property type="project" value="InterPro"/>
</dbReference>
<evidence type="ECO:0000313" key="12">
    <source>
        <dbReference type="EMBL" id="WPF80866.1"/>
    </source>
</evidence>
<dbReference type="PANTHER" id="PTHR45783">
    <property type="entry name" value="KINESIN LIGHT CHAIN"/>
    <property type="match status" value="1"/>
</dbReference>
<dbReference type="SMART" id="SM00028">
    <property type="entry name" value="TPR"/>
    <property type="match status" value="4"/>
</dbReference>
<dbReference type="InterPro" id="IPR019734">
    <property type="entry name" value="TPR_rpt"/>
</dbReference>
<dbReference type="KEGG" id="sbil:SANBI_002106"/>
<evidence type="ECO:0000256" key="4">
    <source>
        <dbReference type="ARBA" id="ARBA00022701"/>
    </source>
</evidence>
<dbReference type="GO" id="GO:0005737">
    <property type="term" value="C:cytoplasm"/>
    <property type="evidence" value="ECO:0007669"/>
    <property type="project" value="TreeGrafter"/>
</dbReference>
<protein>
    <submittedName>
        <fullName evidence="12">DUF4037 domain-containing protein</fullName>
    </submittedName>
</protein>
<dbReference type="InterPro" id="IPR025117">
    <property type="entry name" value="DUF4037"/>
</dbReference>
<gene>
    <name evidence="12" type="ORF">SANBI_002106</name>
</gene>
<feature type="region of interest" description="Disordered" evidence="10">
    <location>
        <begin position="286"/>
        <end position="324"/>
    </location>
</feature>
<proteinExistence type="inferred from homology"/>
<evidence type="ECO:0000256" key="5">
    <source>
        <dbReference type="ARBA" id="ARBA00022737"/>
    </source>
</evidence>
<evidence type="ECO:0000256" key="10">
    <source>
        <dbReference type="SAM" id="MobiDB-lite"/>
    </source>
</evidence>
<sequence length="647" mass="69300">MTSRTPDARPAAPPQPVDVATVLHGLDAIFAAHDGPTRAAPYLRAALADAERQGDDGARLTLLNELVGLYRSQSLHDDAVTASRTALTLVESMGLTGTDAHATTLINGATAMRAAGRPDDARTLYSRALSAADTAFGPTDRRLAGLHNNLSILCSERQDHAQALAELRAAMSILEASSVDPERDLDIATTCTNLALVSFTLGQHEDAARYVDRSLAIYQDGGHEDDPHYASAVAGHAEVCFRVGRYADAVTMYRQALAIITECYGTDNDYYVVTAENLAEAEAAAAAGAAPGTGPSDRPSTPTPVPATAPSGPAAAVPTTRTPDSGLDLARAYWEEHGRPMLEFRYPAYRGRIAAGLVGHGSECYGFDDAISRDHDTGPGFCLWLTAEDHAEIGAALQADYDALPRTFRGVDRTPTTPRAHGAGRRVGVFEIGDFYEQITGYRQAPTTAHEWLMLDEATLAAATDGAVFADPHGAFSAVRGSFTRMPRDVRWALVSRRLGMISQAGQYNVPRMLDRGDGEAAWLSVGELTRAVASLVFLLTGPSSAGYLPYYKWHFAALRRLSRRMGSSLPGAVDDLSEILRLASAACFGPGSPDARARLEERIERLCATIAAELQSRGLSSSSETFLERQREHVAAHITDPWLKAL</sequence>
<dbReference type="InterPro" id="IPR002151">
    <property type="entry name" value="Kinesin_light"/>
</dbReference>
<feature type="domain" description="DUF4037" evidence="11">
    <location>
        <begin position="452"/>
        <end position="554"/>
    </location>
</feature>
<comment type="subcellular location">
    <subcellularLocation>
        <location evidence="1">Cytoplasm</location>
        <location evidence="1">Cytoskeleton</location>
    </subcellularLocation>
</comment>
<evidence type="ECO:0000256" key="8">
    <source>
        <dbReference type="ARBA" id="ARBA00023175"/>
    </source>
</evidence>
<keyword evidence="3" id="KW-0963">Cytoplasm</keyword>
<dbReference type="Gene3D" id="1.25.40.10">
    <property type="entry name" value="Tetratricopeptide repeat domain"/>
    <property type="match status" value="2"/>
</dbReference>
<dbReference type="Pfam" id="PF13228">
    <property type="entry name" value="DUF4037"/>
    <property type="match status" value="1"/>
</dbReference>
<dbReference type="Proteomes" id="UP001304340">
    <property type="component" value="Chromosome"/>
</dbReference>
<reference evidence="13" key="1">
    <citation type="submission" date="2023-11" db="EMBL/GenBank/DDBJ databases">
        <authorList>
            <person name="Helweg L.P."/>
            <person name="Kiel A."/>
            <person name="Hitz F."/>
            <person name="Ruckert-Reed C."/>
            <person name="Busche T."/>
            <person name="Kaltschmidt B."/>
            <person name="Kaltschmidt C."/>
        </authorList>
    </citation>
    <scope>NUCLEOTIDE SEQUENCE [LARGE SCALE GENOMIC DNA]</scope>
    <source>
        <strain evidence="13">4.1</strain>
    </source>
</reference>
<evidence type="ECO:0000259" key="11">
    <source>
        <dbReference type="Pfam" id="PF13228"/>
    </source>
</evidence>
<evidence type="ECO:0000313" key="13">
    <source>
        <dbReference type="Proteomes" id="UP001304340"/>
    </source>
</evidence>
<evidence type="ECO:0000256" key="7">
    <source>
        <dbReference type="ARBA" id="ARBA00023054"/>
    </source>
</evidence>
<dbReference type="SUPFAM" id="SSF48452">
    <property type="entry name" value="TPR-like"/>
    <property type="match status" value="1"/>
</dbReference>
<keyword evidence="4" id="KW-0493">Microtubule</keyword>
<keyword evidence="8" id="KW-0505">Motor protein</keyword>
<evidence type="ECO:0000256" key="6">
    <source>
        <dbReference type="ARBA" id="ARBA00022803"/>
    </source>
</evidence>
<dbReference type="PANTHER" id="PTHR45783:SF3">
    <property type="entry name" value="KINESIN LIGHT CHAIN"/>
    <property type="match status" value="1"/>
</dbReference>
<evidence type="ECO:0000256" key="9">
    <source>
        <dbReference type="ARBA" id="ARBA00023212"/>
    </source>
</evidence>
<comment type="similarity">
    <text evidence="2">Belongs to the kinesin light chain family.</text>
</comment>
<name>A0AAF1BWP6_9MICO</name>
<dbReference type="GO" id="GO:0019894">
    <property type="term" value="F:kinesin binding"/>
    <property type="evidence" value="ECO:0007669"/>
    <property type="project" value="TreeGrafter"/>
</dbReference>
<keyword evidence="9" id="KW-0206">Cytoskeleton</keyword>
<keyword evidence="5" id="KW-0677">Repeat</keyword>
<evidence type="ECO:0000256" key="1">
    <source>
        <dbReference type="ARBA" id="ARBA00004245"/>
    </source>
</evidence>
<dbReference type="RefSeq" id="WP_319154803.1">
    <property type="nucleotide sequence ID" value="NZ_CP138359.1"/>
</dbReference>
<dbReference type="AlphaFoldDB" id="A0AAF1BWP6"/>